<sequence>MPSYYLPCTANLGDVQFTDLSRKNLQIGSFDATYADDVNITNGSIKVSNIQLKNQNDPENPDIKNSFLRCKIHYKNIELYSSFVGNTTVQDQSAYTETVVNIVPDKDIENGINESSDFAGLHSEIVFYMDEQYLYDLKYDNVKEQLIEEYGGEEQIDEMVNPNNYDETDVIIDHNDIDADNQDTGYAGLHSDIVFYMDDQYLHDLVQTDELYWQDDYLRWLFEETINISGFSNVIKLAKHEMLSTEFPYTGNLSVLSNLPSKDETIPHDYDTQSNFFLTKSNLVEIRDLLQLDELTRLEAFREINSIFDNTLGTLSYETEEFPKVNRIHVEEFHMFSDVVVGGYLYSSEIINTDELMNRNKVIWYDPFLNEDGSIKEHFQLVNNFLENNTDQSSVKISNIKMMRTLLTTRINRVQNNLDIDRVKRIISKRVDDGNTYLITSNKLTDITDVQEAHANLNIGSVSYENSDDAILENVHIDTSFIYKHFDDDDFTVPKYYIADDEGNLLVNRIDNASEDDYGTVLLFSSFENMNMDYFDHEVPTVDFTKQIQTEVKQNITNVFNTLRFFFHELEDPPDGILDSNLTGYSTYDVDKLLEIGVYDNLEIPQVCYTGYFEDLLHIPTNVNQFNNDIPVLSRNKLFAGDDALDIPSLMTNLGLDNMCFQNHDNVNITNGSATFNNLNPTEITYVPPIYMDITNYVLAYDDQTTKVKWSPLQIANEIKFGLVKIVNSYQIDSREGVVPGTYVKQMKELLDQKLIEIEQKLDDIEALLP</sequence>
<dbReference type="AlphaFoldDB" id="A0A6C0CTR8"/>
<protein>
    <submittedName>
        <fullName evidence="1">Uncharacterized protein</fullName>
    </submittedName>
</protein>
<dbReference type="EMBL" id="MN739483">
    <property type="protein sequence ID" value="QHT07627.1"/>
    <property type="molecule type" value="Genomic_DNA"/>
</dbReference>
<accession>A0A6C0CTR8</accession>
<proteinExistence type="predicted"/>
<evidence type="ECO:0000313" key="1">
    <source>
        <dbReference type="EMBL" id="QHT07627.1"/>
    </source>
</evidence>
<organism evidence="1">
    <name type="scientific">viral metagenome</name>
    <dbReference type="NCBI Taxonomy" id="1070528"/>
    <lineage>
        <taxon>unclassified sequences</taxon>
        <taxon>metagenomes</taxon>
        <taxon>organismal metagenomes</taxon>
    </lineage>
</organism>
<name>A0A6C0CTR8_9ZZZZ</name>
<reference evidence="1" key="1">
    <citation type="journal article" date="2020" name="Nature">
        <title>Giant virus diversity and host interactions through global metagenomics.</title>
        <authorList>
            <person name="Schulz F."/>
            <person name="Roux S."/>
            <person name="Paez-Espino D."/>
            <person name="Jungbluth S."/>
            <person name="Walsh D.A."/>
            <person name="Denef V.J."/>
            <person name="McMahon K.D."/>
            <person name="Konstantinidis K.T."/>
            <person name="Eloe-Fadrosh E.A."/>
            <person name="Kyrpides N.C."/>
            <person name="Woyke T."/>
        </authorList>
    </citation>
    <scope>NUCLEOTIDE SEQUENCE</scope>
    <source>
        <strain evidence="1">GVMAG-M-3300021964-36</strain>
    </source>
</reference>